<protein>
    <submittedName>
        <fullName evidence="1">Uncharacterized protein</fullName>
    </submittedName>
</protein>
<sequence length="48" mass="5297">MGKFASCDGYATRDAQRVDFCHVVRFAGAAKTARIAEIRTYLVDGSDR</sequence>
<proteinExistence type="predicted"/>
<organism evidence="1 2">
    <name type="scientific">Arthrobacter crystallopoietes BAB-32</name>
    <dbReference type="NCBI Taxonomy" id="1246476"/>
    <lineage>
        <taxon>Bacteria</taxon>
        <taxon>Bacillati</taxon>
        <taxon>Actinomycetota</taxon>
        <taxon>Actinomycetes</taxon>
        <taxon>Micrococcales</taxon>
        <taxon>Micrococcaceae</taxon>
        <taxon>Crystallibacter</taxon>
    </lineage>
</organism>
<accession>N1V637</accession>
<dbReference type="AlphaFoldDB" id="N1V637"/>
<comment type="caution">
    <text evidence="1">The sequence shown here is derived from an EMBL/GenBank/DDBJ whole genome shotgun (WGS) entry which is preliminary data.</text>
</comment>
<evidence type="ECO:0000313" key="1">
    <source>
        <dbReference type="EMBL" id="EMY35479.1"/>
    </source>
</evidence>
<keyword evidence="2" id="KW-1185">Reference proteome</keyword>
<name>N1V637_9MICC</name>
<dbReference type="EMBL" id="ANPE02000072">
    <property type="protein sequence ID" value="EMY35479.1"/>
    <property type="molecule type" value="Genomic_DNA"/>
</dbReference>
<gene>
    <name evidence="1" type="ORF">D477_004162</name>
</gene>
<reference evidence="1 2" key="1">
    <citation type="journal article" date="2013" name="Genome Announc.">
        <title>Draft Genome Sequence of Arthrobacter crystallopoietes Strain BAB-32, Revealing Genes for Bioremediation.</title>
        <authorList>
            <person name="Joshi M.N."/>
            <person name="Pandit A.S."/>
            <person name="Sharma A."/>
            <person name="Pandya R.V."/>
            <person name="Desai S.M."/>
            <person name="Saxena A.K."/>
            <person name="Bagatharia S.B."/>
        </authorList>
    </citation>
    <scope>NUCLEOTIDE SEQUENCE [LARGE SCALE GENOMIC DNA]</scope>
    <source>
        <strain evidence="1 2">BAB-32</strain>
    </source>
</reference>
<dbReference type="Proteomes" id="UP000010729">
    <property type="component" value="Unassembled WGS sequence"/>
</dbReference>
<evidence type="ECO:0000313" key="2">
    <source>
        <dbReference type="Proteomes" id="UP000010729"/>
    </source>
</evidence>